<feature type="compositionally biased region" description="Low complexity" evidence="10">
    <location>
        <begin position="47"/>
        <end position="57"/>
    </location>
</feature>
<protein>
    <submittedName>
        <fullName evidence="12">D-alanyl-D-alanine endopeptidase (Penicillin-binding protein 7)</fullName>
    </submittedName>
</protein>
<feature type="domain" description="Peptidase S11 D-alanyl-D-alanine carboxypeptidase A N-terminal" evidence="11">
    <location>
        <begin position="122"/>
        <end position="343"/>
    </location>
</feature>
<dbReference type="PANTHER" id="PTHR21581">
    <property type="entry name" value="D-ALANYL-D-ALANINE CARBOXYPEPTIDASE"/>
    <property type="match status" value="1"/>
</dbReference>
<keyword evidence="5" id="KW-0573">Peptidoglycan synthesis</keyword>
<evidence type="ECO:0000313" key="13">
    <source>
        <dbReference type="Proteomes" id="UP000218069"/>
    </source>
</evidence>
<dbReference type="Proteomes" id="UP000218069">
    <property type="component" value="Unassembled WGS sequence"/>
</dbReference>
<name>A0A240DZ69_9BURK</name>
<evidence type="ECO:0000256" key="4">
    <source>
        <dbReference type="ARBA" id="ARBA00022960"/>
    </source>
</evidence>
<gene>
    <name evidence="12" type="ORF">SAMN06295945_0830</name>
</gene>
<keyword evidence="13" id="KW-1185">Reference proteome</keyword>
<evidence type="ECO:0000256" key="1">
    <source>
        <dbReference type="ARBA" id="ARBA00007164"/>
    </source>
</evidence>
<keyword evidence="4" id="KW-0133">Cell shape</keyword>
<sequence length="373" mass="40746">MLKVYEGIFGMRLNRFLSAAGVSLWMVGVTWTVAVASTDQSTQATNSSKSAKSAKSVRASKDNVASAAKPATASAKTSLKIVKTSKKSQKSVRTSVTRSTQVAVATAPSLATALGLRGQNDQLSLKSSVVMVVNQDTKEVYYEKNSAVSLPIASITKLMTAMVVLDSKLPMDEAVEINADDVHIYHTSRLARGTVLTREEALLLALMSSENRAAYTLGRNYPGGIPAFVEAMNRKAKEIGMNHSHFADPTGLLSENVASAEDLTRMLNAAYQYKMIREFSTWPTLTMVINQRPQIFLNTNRLVRAGDMNIGLQKTGFINAAGRCLVMQARVNNTPLLLVFLDSVGTQSRFADAVRVKDWYERSGELQPIRRLM</sequence>
<feature type="active site" description="Acyl-ester intermediate" evidence="7">
    <location>
        <position position="154"/>
    </location>
</feature>
<dbReference type="GO" id="GO:0009252">
    <property type="term" value="P:peptidoglycan biosynthetic process"/>
    <property type="evidence" value="ECO:0007669"/>
    <property type="project" value="UniProtKB-KW"/>
</dbReference>
<accession>A0A240DZ69</accession>
<evidence type="ECO:0000256" key="10">
    <source>
        <dbReference type="SAM" id="MobiDB-lite"/>
    </source>
</evidence>
<evidence type="ECO:0000256" key="5">
    <source>
        <dbReference type="ARBA" id="ARBA00022984"/>
    </source>
</evidence>
<dbReference type="GO" id="GO:0008360">
    <property type="term" value="P:regulation of cell shape"/>
    <property type="evidence" value="ECO:0007669"/>
    <property type="project" value="UniProtKB-KW"/>
</dbReference>
<feature type="active site" evidence="7">
    <location>
        <position position="209"/>
    </location>
</feature>
<dbReference type="EMBL" id="OANS01000002">
    <property type="protein sequence ID" value="SNX28498.1"/>
    <property type="molecule type" value="Genomic_DNA"/>
</dbReference>
<dbReference type="SUPFAM" id="SSF56601">
    <property type="entry name" value="beta-lactamase/transpeptidase-like"/>
    <property type="match status" value="1"/>
</dbReference>
<dbReference type="GO" id="GO:0009002">
    <property type="term" value="F:serine-type D-Ala-D-Ala carboxypeptidase activity"/>
    <property type="evidence" value="ECO:0007669"/>
    <property type="project" value="InterPro"/>
</dbReference>
<feature type="binding site" evidence="8">
    <location>
        <position position="314"/>
    </location>
    <ligand>
        <name>substrate</name>
    </ligand>
</feature>
<dbReference type="GO" id="GO:0006508">
    <property type="term" value="P:proteolysis"/>
    <property type="evidence" value="ECO:0007669"/>
    <property type="project" value="InterPro"/>
</dbReference>
<keyword evidence="3" id="KW-0378">Hydrolase</keyword>
<evidence type="ECO:0000256" key="9">
    <source>
        <dbReference type="RuleBase" id="RU004016"/>
    </source>
</evidence>
<dbReference type="GO" id="GO:0071555">
    <property type="term" value="P:cell wall organization"/>
    <property type="evidence" value="ECO:0007669"/>
    <property type="project" value="UniProtKB-KW"/>
</dbReference>
<organism evidence="12 13">
    <name type="scientific">Polynucleobacter meluiroseus</name>
    <dbReference type="NCBI Taxonomy" id="1938814"/>
    <lineage>
        <taxon>Bacteria</taxon>
        <taxon>Pseudomonadati</taxon>
        <taxon>Pseudomonadota</taxon>
        <taxon>Betaproteobacteria</taxon>
        <taxon>Burkholderiales</taxon>
        <taxon>Burkholderiaceae</taxon>
        <taxon>Polynucleobacter</taxon>
    </lineage>
</organism>
<dbReference type="InterPro" id="IPR012338">
    <property type="entry name" value="Beta-lactam/transpept-like"/>
</dbReference>
<dbReference type="PANTHER" id="PTHR21581:SF26">
    <property type="entry name" value="D-ALANYL-D-ALANINE ENDOPEPTIDASE"/>
    <property type="match status" value="1"/>
</dbReference>
<dbReference type="Pfam" id="PF00768">
    <property type="entry name" value="Peptidase_S11"/>
    <property type="match status" value="1"/>
</dbReference>
<comment type="similarity">
    <text evidence="1 9">Belongs to the peptidase S11 family.</text>
</comment>
<feature type="active site" description="Proton acceptor" evidence="7">
    <location>
        <position position="157"/>
    </location>
</feature>
<dbReference type="Gene3D" id="3.40.710.10">
    <property type="entry name" value="DD-peptidase/beta-lactamase superfamily"/>
    <property type="match status" value="1"/>
</dbReference>
<evidence type="ECO:0000256" key="3">
    <source>
        <dbReference type="ARBA" id="ARBA00022801"/>
    </source>
</evidence>
<evidence type="ECO:0000256" key="7">
    <source>
        <dbReference type="PIRSR" id="PIRSR618044-1"/>
    </source>
</evidence>
<reference evidence="13" key="1">
    <citation type="submission" date="2017-08" db="EMBL/GenBank/DDBJ databases">
        <authorList>
            <person name="Varghese N."/>
            <person name="Submissions S."/>
        </authorList>
    </citation>
    <scope>NUCLEOTIDE SEQUENCE [LARGE SCALE GENOMIC DNA]</scope>
    <source>
        <strain evidence="13">AP-Melu-1000-B4</strain>
    </source>
</reference>
<keyword evidence="6" id="KW-0961">Cell wall biogenesis/degradation</keyword>
<feature type="region of interest" description="Disordered" evidence="10">
    <location>
        <begin position="42"/>
        <end position="68"/>
    </location>
</feature>
<evidence type="ECO:0000313" key="12">
    <source>
        <dbReference type="EMBL" id="SNX28498.1"/>
    </source>
</evidence>
<evidence type="ECO:0000259" key="11">
    <source>
        <dbReference type="Pfam" id="PF00768"/>
    </source>
</evidence>
<dbReference type="PRINTS" id="PR00725">
    <property type="entry name" value="DADACBPTASE1"/>
</dbReference>
<evidence type="ECO:0000256" key="2">
    <source>
        <dbReference type="ARBA" id="ARBA00022729"/>
    </source>
</evidence>
<proteinExistence type="inferred from homology"/>
<evidence type="ECO:0000256" key="8">
    <source>
        <dbReference type="PIRSR" id="PIRSR618044-2"/>
    </source>
</evidence>
<keyword evidence="2" id="KW-0732">Signal</keyword>
<dbReference type="AlphaFoldDB" id="A0A240DZ69"/>
<evidence type="ECO:0000256" key="6">
    <source>
        <dbReference type="ARBA" id="ARBA00023316"/>
    </source>
</evidence>
<dbReference type="InterPro" id="IPR018044">
    <property type="entry name" value="Peptidase_S11"/>
</dbReference>
<dbReference type="InterPro" id="IPR001967">
    <property type="entry name" value="Peptidase_S11_N"/>
</dbReference>